<keyword evidence="2" id="KW-1185">Reference proteome</keyword>
<organism evidence="1 2">
    <name type="scientific">Candidatus Enterovibrio altilux</name>
    <dbReference type="NCBI Taxonomy" id="1927128"/>
    <lineage>
        <taxon>Bacteria</taxon>
        <taxon>Pseudomonadati</taxon>
        <taxon>Pseudomonadota</taxon>
        <taxon>Gammaproteobacteria</taxon>
        <taxon>Vibrionales</taxon>
        <taxon>Vibrionaceae</taxon>
        <taxon>Enterovibrio</taxon>
    </lineage>
</organism>
<name>A0A291B6G8_9GAMM</name>
<dbReference type="AlphaFoldDB" id="A0A291B6G8"/>
<evidence type="ECO:0000313" key="1">
    <source>
        <dbReference type="EMBL" id="ATF08591.1"/>
    </source>
</evidence>
<dbReference type="KEGG" id="elux:BTN50_0044"/>
<dbReference type="EMBL" id="CP020660">
    <property type="protein sequence ID" value="ATF08591.1"/>
    <property type="molecule type" value="Genomic_DNA"/>
</dbReference>
<protein>
    <submittedName>
        <fullName evidence="1">Uncharacterized protein</fullName>
    </submittedName>
</protein>
<reference evidence="2" key="1">
    <citation type="submission" date="2017-04" db="EMBL/GenBank/DDBJ databases">
        <title>Genome evolution of the luminous symbionts of deep sea anglerfish.</title>
        <authorList>
            <person name="Hendry T.A."/>
        </authorList>
    </citation>
    <scope>NUCLEOTIDE SEQUENCE [LARGE SCALE GENOMIC DNA]</scope>
</reference>
<sequence length="39" mass="4778">MDKRHYKVTNRKQYNQSLINYSLLALWIDEKKLFGYGIE</sequence>
<gene>
    <name evidence="1" type="ORF">BTN50_0044</name>
</gene>
<dbReference type="Proteomes" id="UP000218160">
    <property type="component" value="Chromosome 1"/>
</dbReference>
<evidence type="ECO:0000313" key="2">
    <source>
        <dbReference type="Proteomes" id="UP000218160"/>
    </source>
</evidence>
<accession>A0A291B6G8</accession>
<proteinExistence type="predicted"/>